<dbReference type="GO" id="GO:0003676">
    <property type="term" value="F:nucleic acid binding"/>
    <property type="evidence" value="ECO:0007669"/>
    <property type="project" value="InterPro"/>
</dbReference>
<evidence type="ECO:0000313" key="3">
    <source>
        <dbReference type="EMBL" id="GEU80923.1"/>
    </source>
</evidence>
<dbReference type="InterPro" id="IPR036397">
    <property type="entry name" value="RNaseH_sf"/>
</dbReference>
<feature type="region of interest" description="Disordered" evidence="1">
    <location>
        <begin position="1575"/>
        <end position="1620"/>
    </location>
</feature>
<feature type="compositionally biased region" description="Polar residues" evidence="1">
    <location>
        <begin position="1597"/>
        <end position="1609"/>
    </location>
</feature>
<dbReference type="PROSITE" id="PS50994">
    <property type="entry name" value="INTEGRASE"/>
    <property type="match status" value="1"/>
</dbReference>
<dbReference type="InterPro" id="IPR016024">
    <property type="entry name" value="ARM-type_fold"/>
</dbReference>
<accession>A0A6L2N489</accession>
<feature type="compositionally biased region" description="Pro residues" evidence="1">
    <location>
        <begin position="37"/>
        <end position="48"/>
    </location>
</feature>
<evidence type="ECO:0000256" key="1">
    <source>
        <dbReference type="SAM" id="MobiDB-lite"/>
    </source>
</evidence>
<dbReference type="Pfam" id="PF13976">
    <property type="entry name" value="gag_pre-integrs"/>
    <property type="match status" value="1"/>
</dbReference>
<dbReference type="InterPro" id="IPR029058">
    <property type="entry name" value="AB_hydrolase_fold"/>
</dbReference>
<dbReference type="EMBL" id="BKCJ010008173">
    <property type="protein sequence ID" value="GEU80923.1"/>
    <property type="molecule type" value="Genomic_DNA"/>
</dbReference>
<sequence>MLRRITTINHHPNHRLRRHLPYFSRQFTSTSHSTTPTTPPHAVPPPPPSSLPVLHRLRPSSLSPLNGSYKYALTASAISAAGILTACSAYVILQNDEVINDQNVDRLKDKSLIYEAVDRSKESIRRVLHTMKQTGVAAAVLWKSLSSVLRNYEVRLGFEVRVAALLADIVAANEDRRAAIVGAGGGVVVDWLLESVGMNGGGGGEAARALAYLIADENVCGMVLGRPNAVPNLLRFIYFAQPSQSKKQPRRSSFDISDPSKGRSMLVAAIMDIVTSNCDNVDKIKLKPMLSGTATMRDIAAALQVVEEGGMQMDESPDNQDDDDGGTGLKGIGIKVLGGTTVVGFSRSNGSMGLEESYKATPRIHPFNKLDNKSPAVIPGLWDDLHSQHVAVPFAAWALANWAMASDANRSHIQELDRDGHAIMSALMAPERSVKWHGSLVARLLLEDQNIPTNDFISSWSSTLLKTVSQASKMDDISLTRVALSAFLLSIERSPLAQKTVMEKGLHLLRETAKRTMDHKSVQEALAKGLESLCSGDLHMSLEEGQKWSSILLLWAFRETSSDAIRSSAIKILSRICDDYGPSSVPISQGWLVIMLSDILKSRKISLKESAQPRDKVKTQIDQSNVVFGGQSVNQLGSAVVNLAVNQLGTDSINGDLSSLADFLSLEPFIGPYKNLKKDTMPKINAVDSALATLKGIKAMTEICSDDSFCQNKIVDYGVISLLRRFLLKDDYEKLAAIEAYDASRDMETRDNTVVVRAESSAPEARDPSSVRVPPAAHVRRHAARLLTLLSVNLNVKKLIQGDEALCKWLEDCASGKIPGNNDLKTQSYARATLLNAFCNDDDQPDGTNKDHKCARFTEMIFLINPAMPHWEIPGKGRHASTKNEKQTDPSDDVIPESTNVPESHSSDPSLDVIFVHGLRGGPFKTWRLSECKSSSKSGLVEKIDEEAGKQGTFWPGEWLSGDFPHARLFSLKYKTNLTQWSGSSLPLQEVSSMLLEKLIAAGIGDRPVVFVTHSMGGLVVKEMLHQASAENRGNLVKNTVGVVFYSCPHFGSKLADMPWRMGYVFRPAPSIGELRSGSTRLVELNDFIHDLHKQGSLNVLSFCETKVTPIVEGYGGWAFRMEIVPIESAYPGFGELVVLESTDHINSCKPISRTDPSYSETLQPVLTNARLAVKVFDGTGHFGMWKSEVLGALFQQGLDIAIEESKPEDVEERNWLTSIGSLLEEYKLLETTLLNGKDDVFLSEVCVALYSKELIRKDNHVSSSEDTEVLLVRGHWKRDCSRLKTKDSHYKGKAVAETNVTKCDDEESDLSLATLSSKNASEIWLLDFACSHHITPHREWFSNSEEHEEVVYTEDETPLTTHESKGFEVRVKDKVMKIISGVLVVMKAVTDGDRNSEVVKLWHMRLGHAGEKSLNLLIKQGLLKRLSSYEGIVRHFTVRHTPQQNGVAERMNRTLLEKVQCMLSNVGLGKEFWAEAVTYACRLVNRLPSNAIEEKTPFEKWYGKPATDYDCLHVFGSAAYYHVKESNLDPRAKKALFMGSPLESKAIAYGVNAEQLDGTPKKVEFERIIVPIDRETDDNSPMVEGDYEEEEVQTKEPPQQQRESIATSKQKRNTKRTGRLNDTLACASSIVVDDVPTTYSEEMDVKTAFLHGDLEEKIYIVHPEGFKVSGKEHEIYHMLIASQSSDEIEKLKTRLKSEFEMKDLERAYMEKVPDTNAIGSLMYVMICTRPDISHVVRMVSRYMHNPEKGHWQAVKWILRYIHNTVDVGLVFEHGSSQWVEGYCDSDYAEDLDKVYDDDRDSKNQVYHARTKHIYVRYHFIREIPEEGGVRIQKIHTSNNPADMLTKVVAEIKFTYCLDLINVVKT</sequence>
<dbReference type="InterPro" id="IPR012337">
    <property type="entry name" value="RNaseH-like_sf"/>
</dbReference>
<feature type="region of interest" description="Disordered" evidence="1">
    <location>
        <begin position="873"/>
        <end position="909"/>
    </location>
</feature>
<dbReference type="Pfam" id="PF22936">
    <property type="entry name" value="Pol_BBD"/>
    <property type="match status" value="1"/>
</dbReference>
<dbReference type="GO" id="GO:0015074">
    <property type="term" value="P:DNA integration"/>
    <property type="evidence" value="ECO:0007669"/>
    <property type="project" value="InterPro"/>
</dbReference>
<dbReference type="InterPro" id="IPR054722">
    <property type="entry name" value="PolX-like_BBD"/>
</dbReference>
<dbReference type="Gene3D" id="3.40.50.1820">
    <property type="entry name" value="alpha/beta hydrolase"/>
    <property type="match status" value="1"/>
</dbReference>
<evidence type="ECO:0000259" key="2">
    <source>
        <dbReference type="PROSITE" id="PS50994"/>
    </source>
</evidence>
<protein>
    <submittedName>
        <fullName evidence="3">Armadillo-like helical</fullName>
    </submittedName>
</protein>
<dbReference type="PANTHER" id="PTHR48202">
    <property type="entry name" value="ALPHA/BETA-HYDROLASES SUPERFAMILY PROTEIN"/>
    <property type="match status" value="1"/>
</dbReference>
<organism evidence="3">
    <name type="scientific">Tanacetum cinerariifolium</name>
    <name type="common">Dalmatian daisy</name>
    <name type="synonym">Chrysanthemum cinerariifolium</name>
    <dbReference type="NCBI Taxonomy" id="118510"/>
    <lineage>
        <taxon>Eukaryota</taxon>
        <taxon>Viridiplantae</taxon>
        <taxon>Streptophyta</taxon>
        <taxon>Embryophyta</taxon>
        <taxon>Tracheophyta</taxon>
        <taxon>Spermatophyta</taxon>
        <taxon>Magnoliopsida</taxon>
        <taxon>eudicotyledons</taxon>
        <taxon>Gunneridae</taxon>
        <taxon>Pentapetalae</taxon>
        <taxon>asterids</taxon>
        <taxon>campanulids</taxon>
        <taxon>Asterales</taxon>
        <taxon>Asteraceae</taxon>
        <taxon>Asteroideae</taxon>
        <taxon>Anthemideae</taxon>
        <taxon>Anthemidinae</taxon>
        <taxon>Tanacetum</taxon>
    </lineage>
</organism>
<dbReference type="CDD" id="cd09272">
    <property type="entry name" value="RNase_HI_RT_Ty1"/>
    <property type="match status" value="1"/>
</dbReference>
<comment type="caution">
    <text evidence="3">The sequence shown here is derived from an EMBL/GenBank/DDBJ whole genome shotgun (WGS) entry which is preliminary data.</text>
</comment>
<dbReference type="SUPFAM" id="SSF53474">
    <property type="entry name" value="alpha/beta-Hydrolases"/>
    <property type="match status" value="1"/>
</dbReference>
<gene>
    <name evidence="3" type="ORF">Tci_052901</name>
</gene>
<dbReference type="PANTHER" id="PTHR48202:SF1">
    <property type="entry name" value="ALPHA_BETA-HYDROLASES SUPERFAMILY PROTEIN"/>
    <property type="match status" value="1"/>
</dbReference>
<dbReference type="InterPro" id="IPR025724">
    <property type="entry name" value="GAG-pre-integrase_dom"/>
</dbReference>
<dbReference type="InterPro" id="IPR011989">
    <property type="entry name" value="ARM-like"/>
</dbReference>
<dbReference type="Gene3D" id="3.30.420.10">
    <property type="entry name" value="Ribonuclease H-like superfamily/Ribonuclease H"/>
    <property type="match status" value="1"/>
</dbReference>
<proteinExistence type="predicted"/>
<reference evidence="3" key="1">
    <citation type="journal article" date="2019" name="Sci. Rep.">
        <title>Draft genome of Tanacetum cinerariifolium, the natural source of mosquito coil.</title>
        <authorList>
            <person name="Yamashiro T."/>
            <person name="Shiraishi A."/>
            <person name="Satake H."/>
            <person name="Nakayama K."/>
        </authorList>
    </citation>
    <scope>NUCLEOTIDE SEQUENCE</scope>
</reference>
<dbReference type="InterPro" id="IPR001584">
    <property type="entry name" value="Integrase_cat-core"/>
</dbReference>
<feature type="compositionally biased region" description="Polar residues" evidence="1">
    <location>
        <begin position="897"/>
        <end position="909"/>
    </location>
</feature>
<dbReference type="SUPFAM" id="SSF48371">
    <property type="entry name" value="ARM repeat"/>
    <property type="match status" value="1"/>
</dbReference>
<feature type="region of interest" description="Disordered" evidence="1">
    <location>
        <begin position="28"/>
        <end position="48"/>
    </location>
</feature>
<name>A0A6L2N489_TANCI</name>
<feature type="compositionally biased region" description="Basic residues" evidence="1">
    <location>
        <begin position="1610"/>
        <end position="1619"/>
    </location>
</feature>
<dbReference type="SUPFAM" id="SSF53098">
    <property type="entry name" value="Ribonuclease H-like"/>
    <property type="match status" value="1"/>
</dbReference>
<feature type="domain" description="Integrase catalytic" evidence="2">
    <location>
        <begin position="1317"/>
        <end position="1506"/>
    </location>
</feature>
<dbReference type="Gene3D" id="1.25.10.10">
    <property type="entry name" value="Leucine-rich Repeat Variant"/>
    <property type="match status" value="1"/>
</dbReference>